<dbReference type="WBParaSite" id="NBR_0001469501-mRNA-1">
    <property type="protein sequence ID" value="NBR_0001469501-mRNA-1"/>
    <property type="gene ID" value="NBR_0001469501"/>
</dbReference>
<protein>
    <submittedName>
        <fullName evidence="4">Glycine rich protein</fullName>
    </submittedName>
</protein>
<name>A0A0N4YDJ3_NIPBR</name>
<feature type="signal peptide" evidence="1">
    <location>
        <begin position="1"/>
        <end position="18"/>
    </location>
</feature>
<accession>A0A0N4YDJ3</accession>
<dbReference type="EMBL" id="UYSL01021455">
    <property type="protein sequence ID" value="VDL78285.1"/>
    <property type="molecule type" value="Genomic_DNA"/>
</dbReference>
<dbReference type="AlphaFoldDB" id="A0A0N4YDJ3"/>
<dbReference type="Proteomes" id="UP000271162">
    <property type="component" value="Unassembled WGS sequence"/>
</dbReference>
<evidence type="ECO:0000313" key="3">
    <source>
        <dbReference type="Proteomes" id="UP000271162"/>
    </source>
</evidence>
<dbReference type="OMA" id="YHEAPRN"/>
<proteinExistence type="predicted"/>
<feature type="chain" id="PRO_5043125548" evidence="1">
    <location>
        <begin position="19"/>
        <end position="195"/>
    </location>
</feature>
<reference evidence="4" key="1">
    <citation type="submission" date="2017-02" db="UniProtKB">
        <authorList>
            <consortium name="WormBaseParasite"/>
        </authorList>
    </citation>
    <scope>IDENTIFICATION</scope>
</reference>
<organism evidence="4">
    <name type="scientific">Nippostrongylus brasiliensis</name>
    <name type="common">Rat hookworm</name>
    <dbReference type="NCBI Taxonomy" id="27835"/>
    <lineage>
        <taxon>Eukaryota</taxon>
        <taxon>Metazoa</taxon>
        <taxon>Ecdysozoa</taxon>
        <taxon>Nematoda</taxon>
        <taxon>Chromadorea</taxon>
        <taxon>Rhabditida</taxon>
        <taxon>Rhabditina</taxon>
        <taxon>Rhabditomorpha</taxon>
        <taxon>Strongyloidea</taxon>
        <taxon>Heligmosomidae</taxon>
        <taxon>Nippostrongylus</taxon>
    </lineage>
</organism>
<evidence type="ECO:0000256" key="1">
    <source>
        <dbReference type="SAM" id="SignalP"/>
    </source>
</evidence>
<keyword evidence="3" id="KW-1185">Reference proteome</keyword>
<sequence length="195" mass="21975">MSIRLACLFLLAVYAVEGRSEFEERKNFHDWLCRRRPSLSGCSTPYTMSKYREELLNTVKRGTTQSRSLATKTGLRRDSPYDDFDDIEDYEYYLWKKYKQRKAKARFLEEQQGGGDSVAAPQVQYHYHYDRSPSYPSYGYSYPYYGRGYGGYGGYGGGYGGYGGGLFSMGFGRYLNIGTPIGGFGIGSGFGIGIG</sequence>
<gene>
    <name evidence="2" type="ORF">NBR_LOCUS14696</name>
</gene>
<evidence type="ECO:0000313" key="2">
    <source>
        <dbReference type="EMBL" id="VDL78285.1"/>
    </source>
</evidence>
<evidence type="ECO:0000313" key="4">
    <source>
        <dbReference type="WBParaSite" id="NBR_0001469501-mRNA-1"/>
    </source>
</evidence>
<reference evidence="2 3" key="2">
    <citation type="submission" date="2018-11" db="EMBL/GenBank/DDBJ databases">
        <authorList>
            <consortium name="Pathogen Informatics"/>
        </authorList>
    </citation>
    <scope>NUCLEOTIDE SEQUENCE [LARGE SCALE GENOMIC DNA]</scope>
</reference>
<keyword evidence="1" id="KW-0732">Signal</keyword>